<evidence type="ECO:0000259" key="10">
    <source>
        <dbReference type="Pfam" id="PF12627"/>
    </source>
</evidence>
<evidence type="ECO:0000256" key="8">
    <source>
        <dbReference type="RuleBase" id="RU003953"/>
    </source>
</evidence>
<dbReference type="CDD" id="cd05398">
    <property type="entry name" value="NT_ClassII-CCAase"/>
    <property type="match status" value="1"/>
</dbReference>
<keyword evidence="5" id="KW-0479">Metal-binding</keyword>
<keyword evidence="3" id="KW-0819">tRNA processing</keyword>
<comment type="similarity">
    <text evidence="8">Belongs to the tRNA nucleotidyltransferase/poly(A) polymerase family.</text>
</comment>
<dbReference type="Proteomes" id="UP000318081">
    <property type="component" value="Chromosome"/>
</dbReference>
<gene>
    <name evidence="11" type="ORF">TBK1r_14940</name>
</gene>
<evidence type="ECO:0000256" key="5">
    <source>
        <dbReference type="ARBA" id="ARBA00022723"/>
    </source>
</evidence>
<feature type="domain" description="Poly A polymerase head" evidence="9">
    <location>
        <begin position="39"/>
        <end position="173"/>
    </location>
</feature>
<evidence type="ECO:0000256" key="4">
    <source>
        <dbReference type="ARBA" id="ARBA00022695"/>
    </source>
</evidence>
<dbReference type="Gene3D" id="1.10.3090.10">
    <property type="entry name" value="cca-adding enzyme, domain 2"/>
    <property type="match status" value="1"/>
</dbReference>
<feature type="domain" description="tRNA nucleotidyltransferase/poly(A) polymerase RNA and SrmB- binding" evidence="10">
    <location>
        <begin position="200"/>
        <end position="259"/>
    </location>
</feature>
<keyword evidence="12" id="KW-1185">Reference proteome</keyword>
<evidence type="ECO:0000313" key="11">
    <source>
        <dbReference type="EMBL" id="QDV82563.1"/>
    </source>
</evidence>
<evidence type="ECO:0000313" key="12">
    <source>
        <dbReference type="Proteomes" id="UP000318081"/>
    </source>
</evidence>
<evidence type="ECO:0000256" key="7">
    <source>
        <dbReference type="ARBA" id="ARBA00022842"/>
    </source>
</evidence>
<dbReference type="InterPro" id="IPR002646">
    <property type="entry name" value="PolA_pol_head_dom"/>
</dbReference>
<sequence length="436" mass="48461">MTKIGPLFDSSSDHSLETRASFAEATRICARLHERGHVAYFAGGCVRDALLGREPKDFDVATDATPDRVREIFGKRKTLAFGASFGVIGVLPEKRADDSWAKLDHVHPTEVATFRSDGEYSDGRRPDKVHYGDAKHDALRRDFTINGLFFDPAEEKVIDYVGGQVDLAARRLRTIGAADERFEEDKLRMLRAVRFATTLGFELDAATKAEIVHRADEIAVVSAERIGAEMRRIVVSIHAPRGLELLIECGLDRLILPELRFAEPSSLVNYLGHRQSLDFESSMALILYVIAENPAASPIGTLVKRISHQWRLSSEETRRITAAAKRWSVIADAHRQQWSAVQPTLVDRDADCVFHVAAAITCAKELPQAGVDLCRKALAWPEERLNPRPLLTGDMLRAAGHQPGPQFRTWLQAARDAQLDGQITTGEEALAMITKR</sequence>
<protein>
    <submittedName>
        <fullName evidence="11">tRNA nucleotidyltransferase/poly(A) polymerase</fullName>
        <ecNumber evidence="11">2.7.7.72</ecNumber>
    </submittedName>
</protein>
<evidence type="ECO:0000256" key="2">
    <source>
        <dbReference type="ARBA" id="ARBA00022679"/>
    </source>
</evidence>
<evidence type="ECO:0000256" key="3">
    <source>
        <dbReference type="ARBA" id="ARBA00022694"/>
    </source>
</evidence>
<dbReference type="GO" id="GO:0004810">
    <property type="term" value="F:CCA tRNA nucleotidyltransferase activity"/>
    <property type="evidence" value="ECO:0007669"/>
    <property type="project" value="UniProtKB-EC"/>
</dbReference>
<dbReference type="SUPFAM" id="SSF81301">
    <property type="entry name" value="Nucleotidyltransferase"/>
    <property type="match status" value="1"/>
</dbReference>
<keyword evidence="8" id="KW-0694">RNA-binding</keyword>
<organism evidence="11 12">
    <name type="scientific">Stieleria magnilauensis</name>
    <dbReference type="NCBI Taxonomy" id="2527963"/>
    <lineage>
        <taxon>Bacteria</taxon>
        <taxon>Pseudomonadati</taxon>
        <taxon>Planctomycetota</taxon>
        <taxon>Planctomycetia</taxon>
        <taxon>Pirellulales</taxon>
        <taxon>Pirellulaceae</taxon>
        <taxon>Stieleria</taxon>
    </lineage>
</organism>
<dbReference type="Gene3D" id="3.30.460.10">
    <property type="entry name" value="Beta Polymerase, domain 2"/>
    <property type="match status" value="1"/>
</dbReference>
<dbReference type="PANTHER" id="PTHR46173">
    <property type="entry name" value="CCA TRNA NUCLEOTIDYLTRANSFERASE 1, MITOCHONDRIAL"/>
    <property type="match status" value="1"/>
</dbReference>
<evidence type="ECO:0000256" key="6">
    <source>
        <dbReference type="ARBA" id="ARBA00022741"/>
    </source>
</evidence>
<proteinExistence type="inferred from homology"/>
<dbReference type="EC" id="2.7.7.72" evidence="11"/>
<comment type="cofactor">
    <cofactor evidence="1">
        <name>Mg(2+)</name>
        <dbReference type="ChEBI" id="CHEBI:18420"/>
    </cofactor>
</comment>
<keyword evidence="2 8" id="KW-0808">Transferase</keyword>
<dbReference type="EMBL" id="CP036432">
    <property type="protein sequence ID" value="QDV82563.1"/>
    <property type="molecule type" value="Genomic_DNA"/>
</dbReference>
<dbReference type="Pfam" id="PF01743">
    <property type="entry name" value="PolyA_pol"/>
    <property type="match status" value="1"/>
</dbReference>
<keyword evidence="4 11" id="KW-0548">Nucleotidyltransferase</keyword>
<dbReference type="InterPro" id="IPR043519">
    <property type="entry name" value="NT_sf"/>
</dbReference>
<dbReference type="Pfam" id="PF12627">
    <property type="entry name" value="PolyA_pol_RNAbd"/>
    <property type="match status" value="1"/>
</dbReference>
<dbReference type="SUPFAM" id="SSF81891">
    <property type="entry name" value="Poly A polymerase C-terminal region-like"/>
    <property type="match status" value="1"/>
</dbReference>
<keyword evidence="7" id="KW-0460">Magnesium</keyword>
<name>A0ABX5XKP6_9BACT</name>
<dbReference type="InterPro" id="IPR050264">
    <property type="entry name" value="Bact_CCA-adding_enz_type3_sf"/>
</dbReference>
<dbReference type="RefSeq" id="WP_419581074.1">
    <property type="nucleotide sequence ID" value="NZ_CP036432.1"/>
</dbReference>
<accession>A0ABX5XKP6</accession>
<dbReference type="InterPro" id="IPR032828">
    <property type="entry name" value="PolyA_RNA-bd"/>
</dbReference>
<reference evidence="11 12" key="1">
    <citation type="submission" date="2019-02" db="EMBL/GenBank/DDBJ databases">
        <title>Deep-cultivation of Planctomycetes and their phenomic and genomic characterization uncovers novel biology.</title>
        <authorList>
            <person name="Wiegand S."/>
            <person name="Jogler M."/>
            <person name="Boedeker C."/>
            <person name="Pinto D."/>
            <person name="Vollmers J."/>
            <person name="Rivas-Marin E."/>
            <person name="Kohn T."/>
            <person name="Peeters S.H."/>
            <person name="Heuer A."/>
            <person name="Rast P."/>
            <person name="Oberbeckmann S."/>
            <person name="Bunk B."/>
            <person name="Jeske O."/>
            <person name="Meyerdierks A."/>
            <person name="Storesund J.E."/>
            <person name="Kallscheuer N."/>
            <person name="Luecker S."/>
            <person name="Lage O.M."/>
            <person name="Pohl T."/>
            <person name="Merkel B.J."/>
            <person name="Hornburger P."/>
            <person name="Mueller R.-W."/>
            <person name="Bruemmer F."/>
            <person name="Labrenz M."/>
            <person name="Spormann A.M."/>
            <person name="Op den Camp H."/>
            <person name="Overmann J."/>
            <person name="Amann R."/>
            <person name="Jetten M.S.M."/>
            <person name="Mascher T."/>
            <person name="Medema M.H."/>
            <person name="Devos D.P."/>
            <person name="Kaster A.-K."/>
            <person name="Ovreas L."/>
            <person name="Rohde M."/>
            <person name="Galperin M.Y."/>
            <person name="Jogler C."/>
        </authorList>
    </citation>
    <scope>NUCLEOTIDE SEQUENCE [LARGE SCALE GENOMIC DNA]</scope>
    <source>
        <strain evidence="11 12">TBK1r</strain>
    </source>
</reference>
<dbReference type="PANTHER" id="PTHR46173:SF1">
    <property type="entry name" value="CCA TRNA NUCLEOTIDYLTRANSFERASE 1, MITOCHONDRIAL"/>
    <property type="match status" value="1"/>
</dbReference>
<evidence type="ECO:0000259" key="9">
    <source>
        <dbReference type="Pfam" id="PF01743"/>
    </source>
</evidence>
<keyword evidence="6" id="KW-0547">Nucleotide-binding</keyword>
<evidence type="ECO:0000256" key="1">
    <source>
        <dbReference type="ARBA" id="ARBA00001946"/>
    </source>
</evidence>